<dbReference type="GO" id="GO:0005576">
    <property type="term" value="C:extracellular region"/>
    <property type="evidence" value="ECO:0007669"/>
    <property type="project" value="GOC"/>
</dbReference>
<dbReference type="GO" id="GO:0036157">
    <property type="term" value="C:outer dynein arm"/>
    <property type="evidence" value="ECO:0007669"/>
    <property type="project" value="InterPro"/>
</dbReference>
<evidence type="ECO:0000256" key="10">
    <source>
        <dbReference type="ARBA" id="ARBA00049986"/>
    </source>
</evidence>
<protein>
    <recommendedName>
        <fullName evidence="15">Dynein attachment factor N-terminal domain-containing protein</fullName>
    </recommendedName>
</protein>
<keyword evidence="5" id="KW-0963">Cytoplasm</keyword>
<feature type="domain" description="Dynein attachment factor N-terminal" evidence="13">
    <location>
        <begin position="9"/>
        <end position="68"/>
    </location>
</feature>
<dbReference type="Pfam" id="PF15867">
    <property type="entry name" value="Dynein_attach_N"/>
    <property type="match status" value="1"/>
</dbReference>
<keyword evidence="7" id="KW-0282">Flagellum</keyword>
<keyword evidence="9" id="KW-0966">Cell projection</keyword>
<dbReference type="GO" id="GO:0031514">
    <property type="term" value="C:motile cilium"/>
    <property type="evidence" value="ECO:0007669"/>
    <property type="project" value="UniProtKB-SubCell"/>
</dbReference>
<feature type="domain" description="RNA-polymerase II-associated protein 3-like C-terminal" evidence="12">
    <location>
        <begin position="124"/>
        <end position="229"/>
    </location>
</feature>
<feature type="region of interest" description="Disordered" evidence="11">
    <location>
        <begin position="80"/>
        <end position="102"/>
    </location>
</feature>
<proteinExistence type="inferred from homology"/>
<evidence type="ECO:0000256" key="5">
    <source>
        <dbReference type="ARBA" id="ARBA00022490"/>
    </source>
</evidence>
<evidence type="ECO:0000256" key="6">
    <source>
        <dbReference type="ARBA" id="ARBA00022794"/>
    </source>
</evidence>
<comment type="similarity">
    <text evidence="10">Belongs to the DNAAF19/PR46b family.</text>
</comment>
<dbReference type="AlphaFoldDB" id="A0A7S3PK13"/>
<evidence type="ECO:0000259" key="12">
    <source>
        <dbReference type="Pfam" id="PF13877"/>
    </source>
</evidence>
<dbReference type="Pfam" id="PF13877">
    <property type="entry name" value="RPAP3_C"/>
    <property type="match status" value="1"/>
</dbReference>
<reference evidence="14" key="1">
    <citation type="submission" date="2021-01" db="EMBL/GenBank/DDBJ databases">
        <authorList>
            <person name="Corre E."/>
            <person name="Pelletier E."/>
            <person name="Niang G."/>
            <person name="Scheremetjew M."/>
            <person name="Finn R."/>
            <person name="Kale V."/>
            <person name="Holt S."/>
            <person name="Cochrane G."/>
            <person name="Meng A."/>
            <person name="Brown T."/>
            <person name="Cohen L."/>
        </authorList>
    </citation>
    <scope>NUCLEOTIDE SEQUENCE</scope>
    <source>
        <strain evidence="14">GSBS06</strain>
    </source>
</reference>
<dbReference type="PANTHER" id="PTHR28572">
    <property type="entry name" value="COILED-COIL DOMAIN-CONTAINING PROTEIN 103"/>
    <property type="match status" value="1"/>
</dbReference>
<dbReference type="InterPro" id="IPR031733">
    <property type="entry name" value="Dynein_attach_N"/>
</dbReference>
<evidence type="ECO:0000256" key="1">
    <source>
        <dbReference type="ARBA" id="ARBA00004048"/>
    </source>
</evidence>
<dbReference type="GO" id="GO:0036159">
    <property type="term" value="P:inner dynein arm assembly"/>
    <property type="evidence" value="ECO:0007669"/>
    <property type="project" value="TreeGrafter"/>
</dbReference>
<accession>A0A7S3PK13</accession>
<evidence type="ECO:0000256" key="4">
    <source>
        <dbReference type="ARBA" id="ARBA00011738"/>
    </source>
</evidence>
<dbReference type="InterPro" id="IPR042422">
    <property type="entry name" value="CC103"/>
</dbReference>
<dbReference type="EMBL" id="HBIN01015832">
    <property type="protein sequence ID" value="CAE0441897.1"/>
    <property type="molecule type" value="Transcribed_RNA"/>
</dbReference>
<evidence type="ECO:0000256" key="8">
    <source>
        <dbReference type="ARBA" id="ARBA00023069"/>
    </source>
</evidence>
<comment type="function">
    <text evidence="1">Dynein-attachment factor required for cilia motility.</text>
</comment>
<evidence type="ECO:0000313" key="14">
    <source>
        <dbReference type="EMBL" id="CAE0441897.1"/>
    </source>
</evidence>
<evidence type="ECO:0000256" key="11">
    <source>
        <dbReference type="SAM" id="MobiDB-lite"/>
    </source>
</evidence>
<comment type="subunit">
    <text evidence="4">Homodimer.</text>
</comment>
<keyword evidence="6" id="KW-0970">Cilium biogenesis/degradation</keyword>
<name>A0A7S3PK13_9STRA</name>
<dbReference type="GO" id="GO:0003351">
    <property type="term" value="P:epithelial cilium movement involved in extracellular fluid movement"/>
    <property type="evidence" value="ECO:0007669"/>
    <property type="project" value="TreeGrafter"/>
</dbReference>
<organism evidence="14">
    <name type="scientific">Aplanochytrium stocchinoi</name>
    <dbReference type="NCBI Taxonomy" id="215587"/>
    <lineage>
        <taxon>Eukaryota</taxon>
        <taxon>Sar</taxon>
        <taxon>Stramenopiles</taxon>
        <taxon>Bigyra</taxon>
        <taxon>Labyrinthulomycetes</taxon>
        <taxon>Thraustochytrida</taxon>
        <taxon>Thraustochytriidae</taxon>
        <taxon>Aplanochytrium</taxon>
    </lineage>
</organism>
<dbReference type="PANTHER" id="PTHR28572:SF1">
    <property type="entry name" value="COILED-COIL DOMAIN-CONTAINING PROTEIN 103"/>
    <property type="match status" value="1"/>
</dbReference>
<dbReference type="InterPro" id="IPR025986">
    <property type="entry name" value="RPAP3-like_C"/>
</dbReference>
<evidence type="ECO:0008006" key="15">
    <source>
        <dbReference type="Google" id="ProtNLM"/>
    </source>
</evidence>
<evidence type="ECO:0000256" key="9">
    <source>
        <dbReference type="ARBA" id="ARBA00023273"/>
    </source>
</evidence>
<dbReference type="GO" id="GO:0007368">
    <property type="term" value="P:determination of left/right symmetry"/>
    <property type="evidence" value="ECO:0007669"/>
    <property type="project" value="TreeGrafter"/>
</dbReference>
<feature type="compositionally biased region" description="Polar residues" evidence="11">
    <location>
        <begin position="88"/>
        <end position="101"/>
    </location>
</feature>
<evidence type="ECO:0000256" key="7">
    <source>
        <dbReference type="ARBA" id="ARBA00022846"/>
    </source>
</evidence>
<sequence>MSGVMKVLDEKALRTELATAVASDRRRKAVDEMKKRSILTAGSYDEFRHLVKCAENDQKPLTTKEMMAVNGTARLGEEARSKFPSMTAHKSSSGGSYYFNSREQREKEQSSNFVNSVKLNLSVPKNAQDFDRAWRRNCRTMGEKFHYLINIPVENIPNIFKVELNELGSIVHSLNYGLQSIYEKFSLDRDESLQEQKIQTAKKVLNFLETLSQTKSFKFALDFLSKGEKKYVQEAFNRIQLLFSANEDETELDTLRSRYNV</sequence>
<gene>
    <name evidence="14" type="ORF">ASTO00021_LOCUS12014</name>
</gene>
<evidence type="ECO:0000256" key="3">
    <source>
        <dbReference type="ARBA" id="ARBA00004496"/>
    </source>
</evidence>
<keyword evidence="8" id="KW-0969">Cilium</keyword>
<comment type="subcellular location">
    <subcellularLocation>
        <location evidence="2">Cell projection</location>
        <location evidence="2">Cilium</location>
        <location evidence="2">Flagellum</location>
    </subcellularLocation>
    <subcellularLocation>
        <location evidence="3">Cytoplasm</location>
    </subcellularLocation>
</comment>
<evidence type="ECO:0000259" key="13">
    <source>
        <dbReference type="Pfam" id="PF15867"/>
    </source>
</evidence>
<evidence type="ECO:0000256" key="2">
    <source>
        <dbReference type="ARBA" id="ARBA00004230"/>
    </source>
</evidence>